<dbReference type="InterPro" id="IPR032710">
    <property type="entry name" value="NTF2-like_dom_sf"/>
</dbReference>
<proteinExistence type="predicted"/>
<dbReference type="GO" id="GO:0030638">
    <property type="term" value="P:polyketide metabolic process"/>
    <property type="evidence" value="ECO:0007669"/>
    <property type="project" value="InterPro"/>
</dbReference>
<dbReference type="SUPFAM" id="SSF54427">
    <property type="entry name" value="NTF2-like"/>
    <property type="match status" value="1"/>
</dbReference>
<dbReference type="Gene3D" id="3.10.450.50">
    <property type="match status" value="1"/>
</dbReference>
<dbReference type="AlphaFoldDB" id="A0A8S8X8P2"/>
<organism evidence="1 2">
    <name type="scientific">Roseiterribacter gracilis</name>
    <dbReference type="NCBI Taxonomy" id="2812848"/>
    <lineage>
        <taxon>Bacteria</taxon>
        <taxon>Pseudomonadati</taxon>
        <taxon>Pseudomonadota</taxon>
        <taxon>Alphaproteobacteria</taxon>
        <taxon>Rhodospirillales</taxon>
        <taxon>Roseiterribacteraceae</taxon>
        <taxon>Roseiterribacter</taxon>
    </lineage>
</organism>
<dbReference type="Proteomes" id="UP000681075">
    <property type="component" value="Unassembled WGS sequence"/>
</dbReference>
<evidence type="ECO:0000313" key="2">
    <source>
        <dbReference type="Proteomes" id="UP000681075"/>
    </source>
</evidence>
<comment type="caution">
    <text evidence="1">The sequence shown here is derived from an EMBL/GenBank/DDBJ whole genome shotgun (WGS) entry which is preliminary data.</text>
</comment>
<dbReference type="Pfam" id="PF07366">
    <property type="entry name" value="SnoaL"/>
    <property type="match status" value="1"/>
</dbReference>
<name>A0A8S8X8P2_9PROT</name>
<reference evidence="1" key="1">
    <citation type="submission" date="2021-02" db="EMBL/GenBank/DDBJ databases">
        <title>Genome sequence of Rhodospirillales sp. strain TMPK1 isolated from soil.</title>
        <authorList>
            <person name="Nakai R."/>
            <person name="Kusada H."/>
            <person name="Tamaki H."/>
        </authorList>
    </citation>
    <scope>NUCLEOTIDE SEQUENCE</scope>
    <source>
        <strain evidence="1">TMPK1</strain>
    </source>
</reference>
<gene>
    <name evidence="1" type="ORF">TMPK1_06090</name>
</gene>
<accession>A0A8S8X8P2</accession>
<evidence type="ECO:0008006" key="3">
    <source>
        <dbReference type="Google" id="ProtNLM"/>
    </source>
</evidence>
<evidence type="ECO:0000313" key="1">
    <source>
        <dbReference type="EMBL" id="GIL38372.1"/>
    </source>
</evidence>
<keyword evidence="2" id="KW-1185">Reference proteome</keyword>
<dbReference type="EMBL" id="BOPV01000001">
    <property type="protein sequence ID" value="GIL38372.1"/>
    <property type="molecule type" value="Genomic_DNA"/>
</dbReference>
<sequence>MELHMTDAVTVVRGFLDDVRSGRAPDHANRYMAASVRAHQIESEGETTVLRTPADYAAHVREFLDAFGAFTLEVTECFGAGDKVYARWRQTGRHLASLNGETPTGAPLISIASCVYRVEDGRIAEYWIQVERKGMELQLERLAA</sequence>
<protein>
    <recommendedName>
        <fullName evidence="3">Polyketide cyclase</fullName>
    </recommendedName>
</protein>
<dbReference type="InterPro" id="IPR009959">
    <property type="entry name" value="Cyclase_SnoaL-like"/>
</dbReference>